<name>A0ABN7VPA2_GIGMA</name>
<evidence type="ECO:0000313" key="1">
    <source>
        <dbReference type="EMBL" id="CAG8788342.1"/>
    </source>
</evidence>
<keyword evidence="2" id="KW-1185">Reference proteome</keyword>
<gene>
    <name evidence="1" type="ORF">GMARGA_LOCUS20822</name>
</gene>
<comment type="caution">
    <text evidence="1">The sequence shown here is derived from an EMBL/GenBank/DDBJ whole genome shotgun (WGS) entry which is preliminary data.</text>
</comment>
<reference evidence="1 2" key="1">
    <citation type="submission" date="2021-06" db="EMBL/GenBank/DDBJ databases">
        <authorList>
            <person name="Kallberg Y."/>
            <person name="Tangrot J."/>
            <person name="Rosling A."/>
        </authorList>
    </citation>
    <scope>NUCLEOTIDE SEQUENCE [LARGE SCALE GENOMIC DNA]</scope>
    <source>
        <strain evidence="1 2">120-4 pot B 10/14</strain>
    </source>
</reference>
<dbReference type="Proteomes" id="UP000789901">
    <property type="component" value="Unassembled WGS sequence"/>
</dbReference>
<dbReference type="EMBL" id="CAJVQB010018632">
    <property type="protein sequence ID" value="CAG8788342.1"/>
    <property type="molecule type" value="Genomic_DNA"/>
</dbReference>
<accession>A0ABN7VPA2</accession>
<organism evidence="1 2">
    <name type="scientific">Gigaspora margarita</name>
    <dbReference type="NCBI Taxonomy" id="4874"/>
    <lineage>
        <taxon>Eukaryota</taxon>
        <taxon>Fungi</taxon>
        <taxon>Fungi incertae sedis</taxon>
        <taxon>Mucoromycota</taxon>
        <taxon>Glomeromycotina</taxon>
        <taxon>Glomeromycetes</taxon>
        <taxon>Diversisporales</taxon>
        <taxon>Gigasporaceae</taxon>
        <taxon>Gigaspora</taxon>
    </lineage>
</organism>
<feature type="non-terminal residue" evidence="1">
    <location>
        <position position="226"/>
    </location>
</feature>
<protein>
    <submittedName>
        <fullName evidence="1">19044_t:CDS:1</fullName>
    </submittedName>
</protein>
<proteinExistence type="predicted"/>
<evidence type="ECO:0000313" key="2">
    <source>
        <dbReference type="Proteomes" id="UP000789901"/>
    </source>
</evidence>
<sequence length="226" mass="25613">MPSHATFIAIIVLKENYNSLAQGLAKYQTAENDFKIINWKYFYPFNQPHTEFSTVYYFSYACIIATGNPEQVFEASKILISTPHCMFPVQIICEQKEVGESTYFDTKCYQYNSHTNSKKAHMKLRAFYPTNVPRFACLRTNNNIRMGRTFIISEHANSSSSDASNNCSDIDLIIEDVDLSTPQLSKRPCRITSKYSNKSTNLSPVNIEPATSILTLVNPVNLNSGM</sequence>